<protein>
    <submittedName>
        <fullName evidence="1">DUF721 domain-containing protein</fullName>
    </submittedName>
</protein>
<name>A0ABX7BN53_9CAUL</name>
<accession>A0ABX7BN53</accession>
<evidence type="ECO:0000313" key="2">
    <source>
        <dbReference type="Proteomes" id="UP000595448"/>
    </source>
</evidence>
<dbReference type="PIRSF" id="PIRSF032064">
    <property type="entry name" value="UCP032064"/>
    <property type="match status" value="1"/>
</dbReference>
<dbReference type="Pfam" id="PF05258">
    <property type="entry name" value="DciA"/>
    <property type="match status" value="1"/>
</dbReference>
<organism evidence="1 2">
    <name type="scientific">Brevundimonas vitisensis</name>
    <dbReference type="NCBI Taxonomy" id="2800818"/>
    <lineage>
        <taxon>Bacteria</taxon>
        <taxon>Pseudomonadati</taxon>
        <taxon>Pseudomonadota</taxon>
        <taxon>Alphaproteobacteria</taxon>
        <taxon>Caulobacterales</taxon>
        <taxon>Caulobacteraceae</taxon>
        <taxon>Brevundimonas</taxon>
    </lineage>
</organism>
<dbReference type="RefSeq" id="WP_201102675.1">
    <property type="nucleotide sequence ID" value="NZ_CP067977.1"/>
</dbReference>
<evidence type="ECO:0000313" key="1">
    <source>
        <dbReference type="EMBL" id="QQQ18303.1"/>
    </source>
</evidence>
<dbReference type="InterPro" id="IPR010593">
    <property type="entry name" value="DUF1159"/>
</dbReference>
<dbReference type="Proteomes" id="UP000595448">
    <property type="component" value="Chromosome"/>
</dbReference>
<reference evidence="1 2" key="1">
    <citation type="submission" date="2021-01" db="EMBL/GenBank/DDBJ databases">
        <title>Brevundimonas vitis sp. nov., an bacterium isolated from grape (Vitis vinifera).</title>
        <authorList>
            <person name="Jiang L."/>
            <person name="Lee J."/>
        </authorList>
    </citation>
    <scope>NUCLEOTIDE SEQUENCE [LARGE SCALE GENOMIC DNA]</scope>
    <source>
        <strain evidence="1 2">GRTSA-9</strain>
    </source>
</reference>
<proteinExistence type="predicted"/>
<keyword evidence="2" id="KW-1185">Reference proteome</keyword>
<sequence length="182" mass="19945">MRRPLPTEAEAREILARRRTRPVPRPTPRAGKALSSVIRDLDQKYGRGVQALEPRWAEIVGEQDARITRPIKLTRGRGASGGVLELRVPGAAALLVQHKSADILARVNLFLGTGTVERLRITQGPIRPLSSVSVARPVPPPPLPAAVEAELKASLEQSPEPIREALLRLGRAVLGEDRTRRR</sequence>
<dbReference type="InterPro" id="IPR007922">
    <property type="entry name" value="DciA-like"/>
</dbReference>
<dbReference type="EMBL" id="CP067977">
    <property type="protein sequence ID" value="QQQ18303.1"/>
    <property type="molecule type" value="Genomic_DNA"/>
</dbReference>
<gene>
    <name evidence="1" type="ORF">JIP62_13560</name>
</gene>